<dbReference type="Gene3D" id="3.40.190.10">
    <property type="entry name" value="Periplasmic binding protein-like II"/>
    <property type="match status" value="1"/>
</dbReference>
<dbReference type="SUPFAM" id="SSF53850">
    <property type="entry name" value="Periplasmic binding protein-like II"/>
    <property type="match status" value="1"/>
</dbReference>
<evidence type="ECO:0000256" key="1">
    <source>
        <dbReference type="ARBA" id="ARBA00006987"/>
    </source>
</evidence>
<gene>
    <name evidence="2" type="ORF">ABIE13_001990</name>
</gene>
<dbReference type="Gene3D" id="3.40.190.150">
    <property type="entry name" value="Bordetella uptake gene, domain 1"/>
    <property type="match status" value="1"/>
</dbReference>
<dbReference type="EMBL" id="JBEPSH010000004">
    <property type="protein sequence ID" value="MET4576879.1"/>
    <property type="molecule type" value="Genomic_DNA"/>
</dbReference>
<keyword evidence="3" id="KW-1185">Reference proteome</keyword>
<dbReference type="Proteomes" id="UP001549320">
    <property type="component" value="Unassembled WGS sequence"/>
</dbReference>
<dbReference type="PIRSF" id="PIRSF017082">
    <property type="entry name" value="YflP"/>
    <property type="match status" value="1"/>
</dbReference>
<protein>
    <submittedName>
        <fullName evidence="2">Tripartite-type tricarboxylate transporter receptor subunit TctC</fullName>
    </submittedName>
</protein>
<evidence type="ECO:0000313" key="3">
    <source>
        <dbReference type="Proteomes" id="UP001549320"/>
    </source>
</evidence>
<dbReference type="RefSeq" id="WP_354442948.1">
    <property type="nucleotide sequence ID" value="NZ_JBEPSH010000004.1"/>
</dbReference>
<name>A0ABV2Q772_9BURK</name>
<dbReference type="InterPro" id="IPR005064">
    <property type="entry name" value="BUG"/>
</dbReference>
<dbReference type="PANTHER" id="PTHR42928">
    <property type="entry name" value="TRICARBOXYLATE-BINDING PROTEIN"/>
    <property type="match status" value="1"/>
</dbReference>
<dbReference type="CDD" id="cd13578">
    <property type="entry name" value="PBP2_Bug27"/>
    <property type="match status" value="1"/>
</dbReference>
<proteinExistence type="inferred from homology"/>
<comment type="caution">
    <text evidence="2">The sequence shown here is derived from an EMBL/GenBank/DDBJ whole genome shotgun (WGS) entry which is preliminary data.</text>
</comment>
<organism evidence="2 3">
    <name type="scientific">Ottowia thiooxydans</name>
    <dbReference type="NCBI Taxonomy" id="219182"/>
    <lineage>
        <taxon>Bacteria</taxon>
        <taxon>Pseudomonadati</taxon>
        <taxon>Pseudomonadota</taxon>
        <taxon>Betaproteobacteria</taxon>
        <taxon>Burkholderiales</taxon>
        <taxon>Comamonadaceae</taxon>
        <taxon>Ottowia</taxon>
    </lineage>
</organism>
<evidence type="ECO:0000313" key="2">
    <source>
        <dbReference type="EMBL" id="MET4576879.1"/>
    </source>
</evidence>
<accession>A0ABV2Q772</accession>
<keyword evidence="2" id="KW-0675">Receptor</keyword>
<dbReference type="PANTHER" id="PTHR42928:SF5">
    <property type="entry name" value="BLR1237 PROTEIN"/>
    <property type="match status" value="1"/>
</dbReference>
<dbReference type="InterPro" id="IPR042100">
    <property type="entry name" value="Bug_dom1"/>
</dbReference>
<sequence length="343" mass="35986">MNITTRAATETAMFTLRSLPRFTRTVLGSLLLPLALIPSGGAIAQSDYPNRPIKLIVPFAPSGGVDTLARLMGEHLSRRLGQPFVIDNRPGAGTTIGSLAVARSAPDGYTLLMASSSFTAATGLYPSLAYQIDKDFAPVALLANSPVVLAVSPKTKASSVAEIVQSAKSAPGKLTSATYGNGSAPHLVSELFQQMTGVKFLNVPYKGGGPAVLSTLMGETDMLFPTILPVRAHVASGKLKVLGIGSAKPSSLMPGVPTFKEQGVDLVAGTWFGVVAPAKTPTAIIERLNKEILALAKEPEFMKTLTGEGAEFMGGTPAEFGSFMQADQRRWTKIIADSQIKAE</sequence>
<reference evidence="2 3" key="1">
    <citation type="submission" date="2024-06" db="EMBL/GenBank/DDBJ databases">
        <title>Sorghum-associated microbial communities from plants grown in Nebraska, USA.</title>
        <authorList>
            <person name="Schachtman D."/>
        </authorList>
    </citation>
    <scope>NUCLEOTIDE SEQUENCE [LARGE SCALE GENOMIC DNA]</scope>
    <source>
        <strain evidence="2 3">2709</strain>
    </source>
</reference>
<comment type="similarity">
    <text evidence="1">Belongs to the UPF0065 (bug) family.</text>
</comment>
<dbReference type="Pfam" id="PF03401">
    <property type="entry name" value="TctC"/>
    <property type="match status" value="1"/>
</dbReference>